<dbReference type="PANTHER" id="PTHR32089:SF112">
    <property type="entry name" value="LYSOZYME-LIKE PROTEIN-RELATED"/>
    <property type="match status" value="1"/>
</dbReference>
<dbReference type="CDD" id="cd18773">
    <property type="entry name" value="PDC1_HK_sensor"/>
    <property type="match status" value="1"/>
</dbReference>
<dbReference type="SMART" id="SM00283">
    <property type="entry name" value="MA"/>
    <property type="match status" value="1"/>
</dbReference>
<dbReference type="FunFam" id="1.10.287.950:FF:000001">
    <property type="entry name" value="Methyl-accepting chemotaxis sensory transducer"/>
    <property type="match status" value="1"/>
</dbReference>
<dbReference type="SUPFAM" id="SSF58104">
    <property type="entry name" value="Methyl-accepting chemotaxis protein (MCP) signaling domain"/>
    <property type="match status" value="1"/>
</dbReference>
<dbReference type="AlphaFoldDB" id="A0A1M5YHB6"/>
<evidence type="ECO:0000256" key="11">
    <source>
        <dbReference type="SAM" id="Phobius"/>
    </source>
</evidence>
<keyword evidence="5 11" id="KW-1133">Transmembrane helix</keyword>
<dbReference type="InterPro" id="IPR033479">
    <property type="entry name" value="dCache_1"/>
</dbReference>
<keyword evidence="15" id="KW-1185">Reference proteome</keyword>
<dbReference type="SMART" id="SM00304">
    <property type="entry name" value="HAMP"/>
    <property type="match status" value="1"/>
</dbReference>
<evidence type="ECO:0000259" key="12">
    <source>
        <dbReference type="PROSITE" id="PS50111"/>
    </source>
</evidence>
<dbReference type="RefSeq" id="WP_067660498.1">
    <property type="nucleotide sequence ID" value="NZ_FQXG01000007.1"/>
</dbReference>
<dbReference type="EMBL" id="FQXG01000007">
    <property type="protein sequence ID" value="SHI11279.1"/>
    <property type="molecule type" value="Genomic_DNA"/>
</dbReference>
<keyword evidence="6 11" id="KW-0472">Membrane</keyword>
<dbReference type="CDD" id="cd06225">
    <property type="entry name" value="HAMP"/>
    <property type="match status" value="1"/>
</dbReference>
<dbReference type="GO" id="GO:0007165">
    <property type="term" value="P:signal transduction"/>
    <property type="evidence" value="ECO:0007669"/>
    <property type="project" value="UniProtKB-KW"/>
</dbReference>
<dbReference type="PROSITE" id="PS50111">
    <property type="entry name" value="CHEMOTAXIS_TRANSDUC_2"/>
    <property type="match status" value="1"/>
</dbReference>
<dbReference type="PRINTS" id="PR00260">
    <property type="entry name" value="CHEMTRNSDUCR"/>
</dbReference>
<evidence type="ECO:0000256" key="1">
    <source>
        <dbReference type="ARBA" id="ARBA00004651"/>
    </source>
</evidence>
<sequence>MDFLRHSLIRQLVAAIAGTVFLILLIASFYLVHTNARSAESQLRQGIDSLLAHRSAQVQGFFEAKGQVVHSVFANPQVVDFFSQYRSRGSDLSRDRNYPDVVRYFRFFSDQDSSIKSVFFGSEHTHEYFDLNGRYEGDPNYYTAKRPWWGEARQMDRLFVTDPAVDANDGSISATVKTTVYDAQGRFIGIGGMDILISTLGELLSQVNYQDQGQAFLLTDDGKTVFFPGFDSAFQPGDLLAQISGNDNQGFEALQREMIASASGNAEVLYRGEPMSVQWQSLNSDYPQVQWRLGLLMPKAYLQQQVNSVRWRTALNGLGFTLLLSLLLWALLQPLRRQLNRLLRAMEEVGDGEADLRRRIRLDRQDELGRLGGAFNRFAERLHQLVSQSREATDLMTGATDNARTLCQDTLYAIEQQQSQLDQVSTATTEMAQTSHEMARSTEQVSEHALAARSQVAQATEAVMEAEQGMGRLNQQVQSAATVVSALRENADQIGEVLEVIRTIAEQTNLLALNAAIEAARAGEQGRGFAVVADEVRTLASRTQDSTANIQRIIEQLQQTSEAAQRAMQQSCDEARASEAISHQLSQALGQTNSAVEGIQLQVQEISAAVSQQASVAGDIDEKMVQIRDLSQGNGQQAQALEGAVSEMTTAASELERHLAKFKV</sequence>
<name>A0A1M5YHB6_9GAMM</name>
<dbReference type="CDD" id="cd11386">
    <property type="entry name" value="MCP_signal"/>
    <property type="match status" value="1"/>
</dbReference>
<reference evidence="14 15" key="1">
    <citation type="submission" date="2016-11" db="EMBL/GenBank/DDBJ databases">
        <authorList>
            <person name="Jaros S."/>
            <person name="Januszkiewicz K."/>
            <person name="Wedrychowicz H."/>
        </authorList>
    </citation>
    <scope>NUCLEOTIDE SEQUENCE [LARGE SCALE GENOMIC DNA]</scope>
    <source>
        <strain evidence="14 15">DSM 16917</strain>
    </source>
</reference>
<accession>A0A1M5YHB6</accession>
<feature type="transmembrane region" description="Helical" evidence="11">
    <location>
        <begin position="314"/>
        <end position="332"/>
    </location>
</feature>
<dbReference type="STRING" id="299255.SAMN02745129_4236"/>
<evidence type="ECO:0000256" key="3">
    <source>
        <dbReference type="ARBA" id="ARBA00022500"/>
    </source>
</evidence>
<evidence type="ECO:0000256" key="4">
    <source>
        <dbReference type="ARBA" id="ARBA00022692"/>
    </source>
</evidence>
<evidence type="ECO:0000256" key="2">
    <source>
        <dbReference type="ARBA" id="ARBA00022475"/>
    </source>
</evidence>
<protein>
    <submittedName>
        <fullName evidence="14">Methyl-accepting chemotaxis sensory transducer with Cache sensor</fullName>
    </submittedName>
</protein>
<comment type="similarity">
    <text evidence="8">Belongs to the methyl-accepting chemotaxis (MCP) protein family.</text>
</comment>
<keyword evidence="2" id="KW-1003">Cell membrane</keyword>
<evidence type="ECO:0000256" key="5">
    <source>
        <dbReference type="ARBA" id="ARBA00022989"/>
    </source>
</evidence>
<evidence type="ECO:0000256" key="7">
    <source>
        <dbReference type="ARBA" id="ARBA00023224"/>
    </source>
</evidence>
<evidence type="ECO:0000256" key="10">
    <source>
        <dbReference type="SAM" id="Coils"/>
    </source>
</evidence>
<dbReference type="InterPro" id="IPR003660">
    <property type="entry name" value="HAMP_dom"/>
</dbReference>
<feature type="coiled-coil region" evidence="10">
    <location>
        <begin position="547"/>
        <end position="574"/>
    </location>
</feature>
<organism evidence="14 15">
    <name type="scientific">Ferrimonas marina</name>
    <dbReference type="NCBI Taxonomy" id="299255"/>
    <lineage>
        <taxon>Bacteria</taxon>
        <taxon>Pseudomonadati</taxon>
        <taxon>Pseudomonadota</taxon>
        <taxon>Gammaproteobacteria</taxon>
        <taxon>Alteromonadales</taxon>
        <taxon>Ferrimonadaceae</taxon>
        <taxon>Ferrimonas</taxon>
    </lineage>
</organism>
<evidence type="ECO:0000256" key="9">
    <source>
        <dbReference type="PROSITE-ProRule" id="PRU00284"/>
    </source>
</evidence>
<feature type="transmembrane region" description="Helical" evidence="11">
    <location>
        <begin position="12"/>
        <end position="32"/>
    </location>
</feature>
<dbReference type="GO" id="GO:0005886">
    <property type="term" value="C:plasma membrane"/>
    <property type="evidence" value="ECO:0007669"/>
    <property type="project" value="UniProtKB-SubCell"/>
</dbReference>
<keyword evidence="4 11" id="KW-0812">Transmembrane</keyword>
<dbReference type="GO" id="GO:0004888">
    <property type="term" value="F:transmembrane signaling receptor activity"/>
    <property type="evidence" value="ECO:0007669"/>
    <property type="project" value="InterPro"/>
</dbReference>
<evidence type="ECO:0000259" key="13">
    <source>
        <dbReference type="PROSITE" id="PS50885"/>
    </source>
</evidence>
<dbReference type="GO" id="GO:0006935">
    <property type="term" value="P:chemotaxis"/>
    <property type="evidence" value="ECO:0007669"/>
    <property type="project" value="UniProtKB-KW"/>
</dbReference>
<dbReference type="PANTHER" id="PTHR32089">
    <property type="entry name" value="METHYL-ACCEPTING CHEMOTAXIS PROTEIN MCPB"/>
    <property type="match status" value="1"/>
</dbReference>
<keyword evidence="10" id="KW-0175">Coiled coil</keyword>
<dbReference type="OrthoDB" id="5800769at2"/>
<comment type="subcellular location">
    <subcellularLocation>
        <location evidence="1">Cell membrane</location>
        <topology evidence="1">Multi-pass membrane protein</topology>
    </subcellularLocation>
</comment>
<evidence type="ECO:0000256" key="8">
    <source>
        <dbReference type="ARBA" id="ARBA00029447"/>
    </source>
</evidence>
<dbReference type="PROSITE" id="PS50885">
    <property type="entry name" value="HAMP"/>
    <property type="match status" value="1"/>
</dbReference>
<evidence type="ECO:0000313" key="15">
    <source>
        <dbReference type="Proteomes" id="UP000184268"/>
    </source>
</evidence>
<keyword evidence="3" id="KW-0145">Chemotaxis</keyword>
<dbReference type="Gene3D" id="1.10.287.950">
    <property type="entry name" value="Methyl-accepting chemotaxis protein"/>
    <property type="match status" value="1"/>
</dbReference>
<evidence type="ECO:0000256" key="6">
    <source>
        <dbReference type="ARBA" id="ARBA00023136"/>
    </source>
</evidence>
<evidence type="ECO:0000313" key="14">
    <source>
        <dbReference type="EMBL" id="SHI11279.1"/>
    </source>
</evidence>
<dbReference type="InterPro" id="IPR004090">
    <property type="entry name" value="Chemotax_Me-accpt_rcpt"/>
</dbReference>
<dbReference type="Pfam" id="PF00015">
    <property type="entry name" value="MCPsignal"/>
    <property type="match status" value="1"/>
</dbReference>
<feature type="domain" description="Methyl-accepting transducer" evidence="12">
    <location>
        <begin position="392"/>
        <end position="628"/>
    </location>
</feature>
<dbReference type="InterPro" id="IPR004089">
    <property type="entry name" value="MCPsignal_dom"/>
</dbReference>
<dbReference type="Pfam" id="PF02743">
    <property type="entry name" value="dCache_1"/>
    <property type="match status" value="1"/>
</dbReference>
<feature type="domain" description="HAMP" evidence="13">
    <location>
        <begin position="333"/>
        <end position="387"/>
    </location>
</feature>
<dbReference type="Gene3D" id="3.30.450.20">
    <property type="entry name" value="PAS domain"/>
    <property type="match status" value="2"/>
</dbReference>
<proteinExistence type="inferred from homology"/>
<gene>
    <name evidence="14" type="ORF">SAMN02745129_4236</name>
</gene>
<keyword evidence="7 9" id="KW-0807">Transducer</keyword>
<dbReference type="Proteomes" id="UP000184268">
    <property type="component" value="Unassembled WGS sequence"/>
</dbReference>
<dbReference type="Pfam" id="PF00672">
    <property type="entry name" value="HAMP"/>
    <property type="match status" value="1"/>
</dbReference>